<dbReference type="CDD" id="cd08023">
    <property type="entry name" value="GH16_laminarinase_like"/>
    <property type="match status" value="1"/>
</dbReference>
<sequence>MTPRSALRLAVVPVIILAGCAGPPDDSADGSATPRLIERASPSPSSSPSRPAPLPFRGTERAEPDVLVWSQEFDGPAGSLLDPETWLVNDYASHPSQSLTSWTARPENVSLTGDGALRITAREEDWEDPYGTETDYTSGRIETVDAFRYGSIEGRVKATAGLGTLSAFWMLGRYEVDGETWPGAGEIDIVELVDEADLVHGTVHGATRIDGHWQQGGTRDAEGGWADEWHVYRVEWEPESIEFSVDGEVYYRITPDDLAEDQRWSFDEPQHILVNLAVGGSWASDPADPSVFPAEMLVDYIRVYGSEHHPRL</sequence>
<name>A0ABT8GHU2_9MICO</name>
<evidence type="ECO:0000313" key="5">
    <source>
        <dbReference type="Proteomes" id="UP001172708"/>
    </source>
</evidence>
<gene>
    <name evidence="4" type="ORF">QQX02_08660</name>
</gene>
<organism evidence="4 5">
    <name type="scientific">Demequina muriae</name>
    <dbReference type="NCBI Taxonomy" id="3051664"/>
    <lineage>
        <taxon>Bacteria</taxon>
        <taxon>Bacillati</taxon>
        <taxon>Actinomycetota</taxon>
        <taxon>Actinomycetes</taxon>
        <taxon>Micrococcales</taxon>
        <taxon>Demequinaceae</taxon>
        <taxon>Demequina</taxon>
    </lineage>
</organism>
<dbReference type="Proteomes" id="UP001172708">
    <property type="component" value="Unassembled WGS sequence"/>
</dbReference>
<dbReference type="PROSITE" id="PS51762">
    <property type="entry name" value="GH16_2"/>
    <property type="match status" value="1"/>
</dbReference>
<dbReference type="GO" id="GO:0016787">
    <property type="term" value="F:hydrolase activity"/>
    <property type="evidence" value="ECO:0007669"/>
    <property type="project" value="UniProtKB-KW"/>
</dbReference>
<dbReference type="EMBL" id="JAUHQA010000001">
    <property type="protein sequence ID" value="MDN4480990.1"/>
    <property type="molecule type" value="Genomic_DNA"/>
</dbReference>
<comment type="caution">
    <text evidence="4">The sequence shown here is derived from an EMBL/GenBank/DDBJ whole genome shotgun (WGS) entry which is preliminary data.</text>
</comment>
<evidence type="ECO:0000256" key="2">
    <source>
        <dbReference type="SAM" id="MobiDB-lite"/>
    </source>
</evidence>
<dbReference type="InterPro" id="IPR013320">
    <property type="entry name" value="ConA-like_dom_sf"/>
</dbReference>
<dbReference type="RefSeq" id="WP_301142476.1">
    <property type="nucleotide sequence ID" value="NZ_JAUHQA010000001.1"/>
</dbReference>
<feature type="domain" description="GH16" evidence="3">
    <location>
        <begin position="45"/>
        <end position="309"/>
    </location>
</feature>
<evidence type="ECO:0000313" key="4">
    <source>
        <dbReference type="EMBL" id="MDN4480990.1"/>
    </source>
</evidence>
<dbReference type="InterPro" id="IPR050546">
    <property type="entry name" value="Glycosyl_Hydrlase_16"/>
</dbReference>
<dbReference type="Gene3D" id="2.60.120.200">
    <property type="match status" value="1"/>
</dbReference>
<dbReference type="PANTHER" id="PTHR10963:SF55">
    <property type="entry name" value="GLYCOSIDE HYDROLASE FAMILY 16 PROTEIN"/>
    <property type="match status" value="1"/>
</dbReference>
<evidence type="ECO:0000256" key="1">
    <source>
        <dbReference type="ARBA" id="ARBA00006865"/>
    </source>
</evidence>
<keyword evidence="4" id="KW-0378">Hydrolase</keyword>
<dbReference type="PROSITE" id="PS51257">
    <property type="entry name" value="PROKAR_LIPOPROTEIN"/>
    <property type="match status" value="1"/>
</dbReference>
<keyword evidence="5" id="KW-1185">Reference proteome</keyword>
<dbReference type="InterPro" id="IPR000757">
    <property type="entry name" value="Beta-glucanase-like"/>
</dbReference>
<feature type="compositionally biased region" description="Low complexity" evidence="2">
    <location>
        <begin position="39"/>
        <end position="49"/>
    </location>
</feature>
<protein>
    <submittedName>
        <fullName evidence="4">Glycoside hydrolase family 16 protein</fullName>
    </submittedName>
</protein>
<dbReference type="SUPFAM" id="SSF49899">
    <property type="entry name" value="Concanavalin A-like lectins/glucanases"/>
    <property type="match status" value="1"/>
</dbReference>
<evidence type="ECO:0000259" key="3">
    <source>
        <dbReference type="PROSITE" id="PS51762"/>
    </source>
</evidence>
<dbReference type="PANTHER" id="PTHR10963">
    <property type="entry name" value="GLYCOSYL HYDROLASE-RELATED"/>
    <property type="match status" value="1"/>
</dbReference>
<accession>A0ABT8GHU2</accession>
<comment type="similarity">
    <text evidence="1">Belongs to the glycosyl hydrolase 16 family.</text>
</comment>
<dbReference type="Pfam" id="PF00722">
    <property type="entry name" value="Glyco_hydro_16"/>
    <property type="match status" value="1"/>
</dbReference>
<reference evidence="4" key="1">
    <citation type="submission" date="2023-06" db="EMBL/GenBank/DDBJ databases">
        <title>Egi l300058.</title>
        <authorList>
            <person name="Gao L."/>
            <person name="Fang B.-Z."/>
            <person name="Li W.-J."/>
        </authorList>
    </citation>
    <scope>NUCLEOTIDE SEQUENCE</scope>
    <source>
        <strain evidence="4">EGI L300058</strain>
    </source>
</reference>
<feature type="region of interest" description="Disordered" evidence="2">
    <location>
        <begin position="20"/>
        <end position="58"/>
    </location>
</feature>
<proteinExistence type="inferred from homology"/>